<evidence type="ECO:0000259" key="1">
    <source>
        <dbReference type="Pfam" id="PF04471"/>
    </source>
</evidence>
<keyword evidence="3" id="KW-1185">Reference proteome</keyword>
<dbReference type="Gene3D" id="3.40.1350.10">
    <property type="match status" value="1"/>
</dbReference>
<accession>A0ABR8JUE3</accession>
<dbReference type="InterPro" id="IPR011335">
    <property type="entry name" value="Restrct_endonuc-II-like"/>
</dbReference>
<protein>
    <submittedName>
        <fullName evidence="2">Restriction endonuclease</fullName>
    </submittedName>
</protein>
<dbReference type="RefSeq" id="WP_190923494.1">
    <property type="nucleotide sequence ID" value="NZ_JACXAC010000003.1"/>
</dbReference>
<gene>
    <name evidence="2" type="ORF">IC234_08675</name>
</gene>
<dbReference type="EMBL" id="JACXAC010000003">
    <property type="protein sequence ID" value="MBD2722200.1"/>
    <property type="molecule type" value="Genomic_DNA"/>
</dbReference>
<name>A0ABR8JUE3_9BACT</name>
<dbReference type="Proteomes" id="UP000606003">
    <property type="component" value="Unassembled WGS sequence"/>
</dbReference>
<dbReference type="GO" id="GO:0004519">
    <property type="term" value="F:endonuclease activity"/>
    <property type="evidence" value="ECO:0007669"/>
    <property type="project" value="UniProtKB-KW"/>
</dbReference>
<dbReference type="Pfam" id="PF04471">
    <property type="entry name" value="Mrr_cat"/>
    <property type="match status" value="1"/>
</dbReference>
<reference evidence="2 3" key="1">
    <citation type="submission" date="2020-09" db="EMBL/GenBank/DDBJ databases">
        <authorList>
            <person name="Kim M.K."/>
        </authorList>
    </citation>
    <scope>NUCLEOTIDE SEQUENCE [LARGE SCALE GENOMIC DNA]</scope>
    <source>
        <strain evidence="2 3">BT189</strain>
    </source>
</reference>
<comment type="caution">
    <text evidence="2">The sequence shown here is derived from an EMBL/GenBank/DDBJ whole genome shotgun (WGS) entry which is preliminary data.</text>
</comment>
<dbReference type="InterPro" id="IPR011856">
    <property type="entry name" value="tRNA_endonuc-like_dom_sf"/>
</dbReference>
<evidence type="ECO:0000313" key="3">
    <source>
        <dbReference type="Proteomes" id="UP000606003"/>
    </source>
</evidence>
<proteinExistence type="predicted"/>
<feature type="domain" description="Restriction endonuclease type IV Mrr" evidence="1">
    <location>
        <begin position="197"/>
        <end position="314"/>
    </location>
</feature>
<dbReference type="InterPro" id="IPR007560">
    <property type="entry name" value="Restrct_endonuc_IV_Mrr"/>
</dbReference>
<sequence>MTVWALKNPTAQEHVAFVAASLKQGLSRFGWSYIHRCDLWQLDELPWSELDEDQTDCYKKAHFLLAVKPGDWVVHINVPSYGLCTAAQVIGGYAFDSAPNEVDDFRHTLKIELSTLLEFDRNDANVLPSISNRLRLQGRFWRIGQVAEFEQSIANLTHRAVVLPPNQRAETYHLRNDFGPLLTDLTGKIQKNNPRGKLEEFMAEVLRQVPGVDDVEEHGKHKGWGTDNGADLIVHYQTGLPLPGLRKAAKLVVQVKSYTETHWDMEAIHQIKTAIDHFGADAGLIVTTAQPSKEFKQAFELASTELAEKGKLIGLIGGDDVARFVLKFGGEIIL</sequence>
<keyword evidence="2" id="KW-0255">Endonuclease</keyword>
<organism evidence="2 3">
    <name type="scientific">Hymenobacter armeniacus</name>
    <dbReference type="NCBI Taxonomy" id="2771358"/>
    <lineage>
        <taxon>Bacteria</taxon>
        <taxon>Pseudomonadati</taxon>
        <taxon>Bacteroidota</taxon>
        <taxon>Cytophagia</taxon>
        <taxon>Cytophagales</taxon>
        <taxon>Hymenobacteraceae</taxon>
        <taxon>Hymenobacter</taxon>
    </lineage>
</organism>
<dbReference type="SUPFAM" id="SSF52980">
    <property type="entry name" value="Restriction endonuclease-like"/>
    <property type="match status" value="1"/>
</dbReference>
<keyword evidence="2" id="KW-0378">Hydrolase</keyword>
<evidence type="ECO:0000313" key="2">
    <source>
        <dbReference type="EMBL" id="MBD2722200.1"/>
    </source>
</evidence>
<keyword evidence="2" id="KW-0540">Nuclease</keyword>